<evidence type="ECO:0000256" key="1">
    <source>
        <dbReference type="ARBA" id="ARBA00004651"/>
    </source>
</evidence>
<name>A0A2L1GL09_9BACT</name>
<evidence type="ECO:0000256" key="7">
    <source>
        <dbReference type="ARBA" id="ARBA00023136"/>
    </source>
</evidence>
<proteinExistence type="inferred from homology"/>
<dbReference type="InterPro" id="IPR045018">
    <property type="entry name" value="Azg-like"/>
</dbReference>
<evidence type="ECO:0000256" key="6">
    <source>
        <dbReference type="ARBA" id="ARBA00022989"/>
    </source>
</evidence>
<feature type="transmembrane region" description="Helical" evidence="9">
    <location>
        <begin position="21"/>
        <end position="39"/>
    </location>
</feature>
<feature type="transmembrane region" description="Helical" evidence="9">
    <location>
        <begin position="51"/>
        <end position="71"/>
    </location>
</feature>
<evidence type="ECO:0000256" key="5">
    <source>
        <dbReference type="ARBA" id="ARBA00022692"/>
    </source>
</evidence>
<feature type="transmembrane region" description="Helical" evidence="9">
    <location>
        <begin position="197"/>
        <end position="217"/>
    </location>
</feature>
<evidence type="ECO:0000256" key="3">
    <source>
        <dbReference type="ARBA" id="ARBA00022448"/>
    </source>
</evidence>
<dbReference type="GO" id="GO:0005345">
    <property type="term" value="F:purine nucleobase transmembrane transporter activity"/>
    <property type="evidence" value="ECO:0007669"/>
    <property type="project" value="TreeGrafter"/>
</dbReference>
<dbReference type="PANTHER" id="PTHR43337">
    <property type="entry name" value="XANTHINE/URACIL PERMEASE C887.17-RELATED"/>
    <property type="match status" value="1"/>
</dbReference>
<keyword evidence="5 8" id="KW-0812">Transmembrane</keyword>
<dbReference type="GO" id="GO:0005886">
    <property type="term" value="C:plasma membrane"/>
    <property type="evidence" value="ECO:0007669"/>
    <property type="project" value="UniProtKB-SubCell"/>
</dbReference>
<feature type="transmembrane region" description="Helical" evidence="9">
    <location>
        <begin position="104"/>
        <end position="122"/>
    </location>
</feature>
<dbReference type="InterPro" id="IPR006043">
    <property type="entry name" value="NCS2"/>
</dbReference>
<evidence type="ECO:0000256" key="4">
    <source>
        <dbReference type="ARBA" id="ARBA00022475"/>
    </source>
</evidence>
<feature type="transmembrane region" description="Helical" evidence="9">
    <location>
        <begin position="329"/>
        <end position="362"/>
    </location>
</feature>
<dbReference type="Proteomes" id="UP000239867">
    <property type="component" value="Chromosome"/>
</dbReference>
<reference evidence="10" key="2">
    <citation type="journal article" date="2018" name="MBio">
        <title>Insights into the evolution of host association through the isolation and characterization of a novel human periodontal pathobiont, Desulfobulbus oralis.</title>
        <authorList>
            <person name="Cross K.L."/>
            <person name="Chirania P."/>
            <person name="Xiong W."/>
            <person name="Beall C.J."/>
            <person name="Elkins J.G."/>
            <person name="Giannone R.J."/>
            <person name="Griffen A.L."/>
            <person name="Guss A.M."/>
            <person name="Hettich R.L."/>
            <person name="Joshi S.S."/>
            <person name="Mokrzan E.M."/>
            <person name="Martin R.K."/>
            <person name="Zhulin I.B."/>
            <person name="Leys E.J."/>
            <person name="Podar M."/>
        </authorList>
    </citation>
    <scope>NUCLEOTIDE SEQUENCE [LARGE SCALE GENOMIC DNA]</scope>
    <source>
        <strain evidence="10">ORNL</strain>
    </source>
</reference>
<evidence type="ECO:0000256" key="9">
    <source>
        <dbReference type="SAM" id="Phobius"/>
    </source>
</evidence>
<keyword evidence="11" id="KW-1185">Reference proteome</keyword>
<keyword evidence="7 8" id="KW-0472">Membrane</keyword>
<comment type="subcellular location">
    <subcellularLocation>
        <location evidence="1 8">Cell membrane</location>
        <topology evidence="1 8">Multi-pass membrane protein</topology>
    </subcellularLocation>
</comment>
<dbReference type="EMBL" id="CP021255">
    <property type="protein sequence ID" value="AVD70362.1"/>
    <property type="molecule type" value="Genomic_DNA"/>
</dbReference>
<comment type="similarity">
    <text evidence="2 8">Belongs to the nucleobase:cation symporter-2 (NCS2) (TC 2.A.40) family. Azg-like subfamily.</text>
</comment>
<dbReference type="PANTHER" id="PTHR43337:SF1">
    <property type="entry name" value="XANTHINE_URACIL PERMEASE C887.17-RELATED"/>
    <property type="match status" value="1"/>
</dbReference>
<feature type="transmembrane region" description="Helical" evidence="9">
    <location>
        <begin position="237"/>
        <end position="258"/>
    </location>
</feature>
<evidence type="ECO:0000256" key="8">
    <source>
        <dbReference type="PIRNR" id="PIRNR005353"/>
    </source>
</evidence>
<feature type="transmembrane region" description="Helical" evidence="9">
    <location>
        <begin position="418"/>
        <end position="434"/>
    </location>
</feature>
<feature type="transmembrane region" description="Helical" evidence="9">
    <location>
        <begin position="287"/>
        <end position="309"/>
    </location>
</feature>
<dbReference type="KEGG" id="deo:CAY53_01720"/>
<feature type="transmembrane region" description="Helical" evidence="9">
    <location>
        <begin position="383"/>
        <end position="406"/>
    </location>
</feature>
<reference evidence="10" key="1">
    <citation type="submission" date="2017-05" db="EMBL/GenBank/DDBJ databases">
        <authorList>
            <person name="Song R."/>
            <person name="Chenine A.L."/>
            <person name="Ruprecht R.M."/>
        </authorList>
    </citation>
    <scope>NUCLEOTIDE SEQUENCE</scope>
    <source>
        <strain evidence="10">ORNL</strain>
    </source>
</reference>
<keyword evidence="4 8" id="KW-1003">Cell membrane</keyword>
<keyword evidence="6 8" id="KW-1133">Transmembrane helix</keyword>
<dbReference type="Pfam" id="PF00860">
    <property type="entry name" value="Xan_ur_permease"/>
    <property type="match status" value="1"/>
</dbReference>
<dbReference type="AlphaFoldDB" id="A0A2L1GL09"/>
<organism evidence="10 11">
    <name type="scientific">Desulfobulbus oralis</name>
    <dbReference type="NCBI Taxonomy" id="1986146"/>
    <lineage>
        <taxon>Bacteria</taxon>
        <taxon>Pseudomonadati</taxon>
        <taxon>Thermodesulfobacteriota</taxon>
        <taxon>Desulfobulbia</taxon>
        <taxon>Desulfobulbales</taxon>
        <taxon>Desulfobulbaceae</taxon>
        <taxon>Desulfobulbus</taxon>
    </lineage>
</organism>
<keyword evidence="3 8" id="KW-0813">Transport</keyword>
<evidence type="ECO:0000313" key="10">
    <source>
        <dbReference type="EMBL" id="AVD70362.1"/>
    </source>
</evidence>
<protein>
    <submittedName>
        <fullName evidence="10">Guanine permease</fullName>
    </submittedName>
</protein>
<dbReference type="OrthoDB" id="9808458at2"/>
<gene>
    <name evidence="10" type="ORF">CAY53_01720</name>
</gene>
<feature type="transmembrane region" description="Helical" evidence="9">
    <location>
        <begin position="134"/>
        <end position="151"/>
    </location>
</feature>
<dbReference type="PIRSF" id="PIRSF005353">
    <property type="entry name" value="PbuG"/>
    <property type="match status" value="1"/>
</dbReference>
<evidence type="ECO:0000313" key="11">
    <source>
        <dbReference type="Proteomes" id="UP000239867"/>
    </source>
</evidence>
<sequence>MDTFLHKLFGFDRKTMQVRTEILAGLTTFLTMSYILAVNPSVMSSTGMDRGALFTTTALVSIIATLVMAVYAKMPFALAPGMGLNAVFAYTICLGMGYSWRFALSAVFIEGLLFIILTVTNLREAIVNSLPPSLRCAIGGGIGLYLAFIGLQNGGVIVSREATLVMLGNITSGPGLLSLLGIVLTGLLLLWKVPGALLLGLLGTALAGVPLGITRFSGILSGPPSIAPIFCQMETELPLIFSLDMAVVVFTLLFIDLFDTLGMIMSLAPQAGLLLPDGRIRGINRALMADAIGTTVGAVFGSSTVTSYLESASGIAAGGRSGLTALTAAAGFMFALFFAPLFLAIPGAATCPALVIVGLYALRSIKGIDLQDDAEAIPAFLCMAFIPLAYSISDGIQLGLISYVLLNLLRGNTGKLKPGMYVLTLVFVLRYIFVPG</sequence>
<dbReference type="InterPro" id="IPR026033">
    <property type="entry name" value="Azg-like_bact_archaea"/>
</dbReference>
<feature type="transmembrane region" description="Helical" evidence="9">
    <location>
        <begin position="171"/>
        <end position="190"/>
    </location>
</feature>
<accession>A0A2L1GL09</accession>
<feature type="transmembrane region" description="Helical" evidence="9">
    <location>
        <begin position="78"/>
        <end position="98"/>
    </location>
</feature>
<evidence type="ECO:0000256" key="2">
    <source>
        <dbReference type="ARBA" id="ARBA00005697"/>
    </source>
</evidence>